<sequence>MASLRLLVVSFCFLAACQARAPLVNTNQKSVVAGEYLVVLKAGSVGLASSANVNVLNSFNINGWRALHVSVESSMLAALRDDSNVELIEANTMEAHISCTEQDAGSEIWGLVRTSSRADNVDYDTEMYWIDADDGSGVDSYIVDTGINIAHWPYHPDSGMTGRIVLDDVADREPDYWITDMSPNGTFIRIAEVLNGDLGER</sequence>
<keyword evidence="1" id="KW-0378">Hydrolase</keyword>
<dbReference type="OrthoDB" id="206201at2759"/>
<dbReference type="PROSITE" id="PS00136">
    <property type="entry name" value="SUBTILASE_ASP"/>
    <property type="match status" value="1"/>
</dbReference>
<evidence type="ECO:0000313" key="5">
    <source>
        <dbReference type="Proteomes" id="UP000014760"/>
    </source>
</evidence>
<keyword evidence="2" id="KW-0732">Signal</keyword>
<reference evidence="5" key="1">
    <citation type="submission" date="2012-12" db="EMBL/GenBank/DDBJ databases">
        <authorList>
            <person name="Hellsten U."/>
            <person name="Grimwood J."/>
            <person name="Chapman J.A."/>
            <person name="Shapiro H."/>
            <person name="Aerts A."/>
            <person name="Otillar R.P."/>
            <person name="Terry A.Y."/>
            <person name="Boore J.L."/>
            <person name="Simakov O."/>
            <person name="Marletaz F."/>
            <person name="Cho S.-J."/>
            <person name="Edsinger-Gonzales E."/>
            <person name="Havlak P."/>
            <person name="Kuo D.-H."/>
            <person name="Larsson T."/>
            <person name="Lv J."/>
            <person name="Arendt D."/>
            <person name="Savage R."/>
            <person name="Osoegawa K."/>
            <person name="de Jong P."/>
            <person name="Lindberg D.R."/>
            <person name="Seaver E.C."/>
            <person name="Weisblat D.A."/>
            <person name="Putnam N.H."/>
            <person name="Grigoriev I.V."/>
            <person name="Rokhsar D.S."/>
        </authorList>
    </citation>
    <scope>NUCLEOTIDE SEQUENCE</scope>
    <source>
        <strain evidence="5">I ESC-2004</strain>
    </source>
</reference>
<proteinExistence type="predicted"/>
<dbReference type="Proteomes" id="UP000014760">
    <property type="component" value="Unassembled WGS sequence"/>
</dbReference>
<evidence type="ECO:0008006" key="6">
    <source>
        <dbReference type="Google" id="ProtNLM"/>
    </source>
</evidence>
<dbReference type="SUPFAM" id="SSF54897">
    <property type="entry name" value="Protease propeptides/inhibitors"/>
    <property type="match status" value="1"/>
</dbReference>
<feature type="chain" id="PRO_5008789205" description="Peptidase S8/S53 domain-containing protein" evidence="2">
    <location>
        <begin position="20"/>
        <end position="201"/>
    </location>
</feature>
<gene>
    <name evidence="3" type="ORF">CAPTEDRAFT_210249</name>
</gene>
<dbReference type="EMBL" id="AMQN01035139">
    <property type="status" value="NOT_ANNOTATED_CDS"/>
    <property type="molecule type" value="Genomic_DNA"/>
</dbReference>
<dbReference type="PROSITE" id="PS51257">
    <property type="entry name" value="PROKAR_LIPOPROTEIN"/>
    <property type="match status" value="1"/>
</dbReference>
<reference evidence="4" key="3">
    <citation type="submission" date="2015-06" db="UniProtKB">
        <authorList>
            <consortium name="EnsemblMetazoa"/>
        </authorList>
    </citation>
    <scope>IDENTIFICATION</scope>
</reference>
<dbReference type="HOGENOM" id="CLU_1363374_0_0_1"/>
<evidence type="ECO:0000313" key="3">
    <source>
        <dbReference type="EMBL" id="ELU18176.1"/>
    </source>
</evidence>
<dbReference type="EnsemblMetazoa" id="CapteT210249">
    <property type="protein sequence ID" value="CapteP210249"/>
    <property type="gene ID" value="CapteG210249"/>
</dbReference>
<dbReference type="InterPro" id="IPR023827">
    <property type="entry name" value="Peptidase_S8_Asp-AS"/>
</dbReference>
<dbReference type="EMBL" id="AMQN01035138">
    <property type="status" value="NOT_ANNOTATED_CDS"/>
    <property type="molecule type" value="Genomic_DNA"/>
</dbReference>
<name>R7VLE6_CAPTE</name>
<dbReference type="GO" id="GO:0016787">
    <property type="term" value="F:hydrolase activity"/>
    <property type="evidence" value="ECO:0007669"/>
    <property type="project" value="UniProtKB-KW"/>
</dbReference>
<dbReference type="AlphaFoldDB" id="R7VLE6"/>
<evidence type="ECO:0000256" key="1">
    <source>
        <dbReference type="ARBA" id="ARBA00022801"/>
    </source>
</evidence>
<feature type="non-terminal residue" evidence="3">
    <location>
        <position position="201"/>
    </location>
</feature>
<protein>
    <recommendedName>
        <fullName evidence="6">Peptidase S8/S53 domain-containing protein</fullName>
    </recommendedName>
</protein>
<evidence type="ECO:0000313" key="4">
    <source>
        <dbReference type="EnsemblMetazoa" id="CapteP210249"/>
    </source>
</evidence>
<dbReference type="EMBL" id="KB292086">
    <property type="protein sequence ID" value="ELU18176.1"/>
    <property type="molecule type" value="Genomic_DNA"/>
</dbReference>
<accession>R7VLE6</accession>
<evidence type="ECO:0000256" key="2">
    <source>
        <dbReference type="SAM" id="SignalP"/>
    </source>
</evidence>
<feature type="signal peptide" evidence="2">
    <location>
        <begin position="1"/>
        <end position="19"/>
    </location>
</feature>
<organism evidence="3">
    <name type="scientific">Capitella teleta</name>
    <name type="common">Polychaete worm</name>
    <dbReference type="NCBI Taxonomy" id="283909"/>
    <lineage>
        <taxon>Eukaryota</taxon>
        <taxon>Metazoa</taxon>
        <taxon>Spiralia</taxon>
        <taxon>Lophotrochozoa</taxon>
        <taxon>Annelida</taxon>
        <taxon>Polychaeta</taxon>
        <taxon>Sedentaria</taxon>
        <taxon>Scolecida</taxon>
        <taxon>Capitellidae</taxon>
        <taxon>Capitella</taxon>
    </lineage>
</organism>
<keyword evidence="5" id="KW-1185">Reference proteome</keyword>
<reference evidence="3 5" key="2">
    <citation type="journal article" date="2013" name="Nature">
        <title>Insights into bilaterian evolution from three spiralian genomes.</title>
        <authorList>
            <person name="Simakov O."/>
            <person name="Marletaz F."/>
            <person name="Cho S.J."/>
            <person name="Edsinger-Gonzales E."/>
            <person name="Havlak P."/>
            <person name="Hellsten U."/>
            <person name="Kuo D.H."/>
            <person name="Larsson T."/>
            <person name="Lv J."/>
            <person name="Arendt D."/>
            <person name="Savage R."/>
            <person name="Osoegawa K."/>
            <person name="de Jong P."/>
            <person name="Grimwood J."/>
            <person name="Chapman J.A."/>
            <person name="Shapiro H."/>
            <person name="Aerts A."/>
            <person name="Otillar R.P."/>
            <person name="Terry A.Y."/>
            <person name="Boore J.L."/>
            <person name="Grigoriev I.V."/>
            <person name="Lindberg D.R."/>
            <person name="Seaver E.C."/>
            <person name="Weisblat D.A."/>
            <person name="Putnam N.H."/>
            <person name="Rokhsar D.S."/>
        </authorList>
    </citation>
    <scope>NUCLEOTIDE SEQUENCE</scope>
    <source>
        <strain evidence="3 5">I ESC-2004</strain>
    </source>
</reference>